<sequence>REGGSHDHALALELLFPFLLLALFPVDLEAHGPALLQVEQLLEELLHVEVELGRGLHEGALPLASQHLGLTALHFAVRALVTLVSHQHDGDALHVPFDLADLLIDGLELLQRLPAGDGVNQDESMPFGDGKPLHGRELVTARGVRDLQGADALVTADDLPVRVFHSGDVALPKRAFHKPQDKRALANTTCAEHGHPVIIALLRHVVCRLQRLTRKHLPKEPDV</sequence>
<reference evidence="2 3" key="1">
    <citation type="journal article" date="2012" name="Nat. Genet.">
        <title>The yak genome and adaptation to life at high altitude.</title>
        <authorList>
            <person name="Qiu Q."/>
            <person name="Zhang G."/>
            <person name="Ma T."/>
            <person name="Qian W."/>
            <person name="Wang J."/>
            <person name="Ye Z."/>
            <person name="Cao C."/>
            <person name="Hu Q."/>
            <person name="Kim J."/>
            <person name="Larkin D.M."/>
            <person name="Auvil L."/>
            <person name="Capitanu B."/>
            <person name="Ma J."/>
            <person name="Lewin H.A."/>
            <person name="Qian X."/>
            <person name="Lang Y."/>
            <person name="Zhou R."/>
            <person name="Wang L."/>
            <person name="Wang K."/>
            <person name="Xia J."/>
            <person name="Liao S."/>
            <person name="Pan S."/>
            <person name="Lu X."/>
            <person name="Hou H."/>
            <person name="Wang Y."/>
            <person name="Zang X."/>
            <person name="Yin Y."/>
            <person name="Ma H."/>
            <person name="Zhang J."/>
            <person name="Wang Z."/>
            <person name="Zhang Y."/>
            <person name="Zhang D."/>
            <person name="Yonezawa T."/>
            <person name="Hasegawa M."/>
            <person name="Zhong Y."/>
            <person name="Liu W."/>
            <person name="Zhang Y."/>
            <person name="Huang Z."/>
            <person name="Zhang S."/>
            <person name="Long R."/>
            <person name="Yang H."/>
            <person name="Wang J."/>
            <person name="Lenstra J.A."/>
            <person name="Cooper D.N."/>
            <person name="Wu Y."/>
            <person name="Wang J."/>
            <person name="Shi P."/>
            <person name="Wang J."/>
            <person name="Liu J."/>
        </authorList>
    </citation>
    <scope>NUCLEOTIDE SEQUENCE [LARGE SCALE GENOMIC DNA]</scope>
    <source>
        <strain evidence="3">yakQH1</strain>
    </source>
</reference>
<feature type="non-terminal residue" evidence="2">
    <location>
        <position position="1"/>
    </location>
</feature>
<evidence type="ECO:0000313" key="2">
    <source>
        <dbReference type="EMBL" id="ELR44551.1"/>
    </source>
</evidence>
<evidence type="ECO:0008006" key="4">
    <source>
        <dbReference type="Google" id="ProtNLM"/>
    </source>
</evidence>
<feature type="chain" id="PRO_5003990786" description="Secreted protein" evidence="1">
    <location>
        <begin position="31"/>
        <end position="223"/>
    </location>
</feature>
<keyword evidence="1" id="KW-0732">Signal</keyword>
<evidence type="ECO:0000313" key="3">
    <source>
        <dbReference type="Proteomes" id="UP000011080"/>
    </source>
</evidence>
<dbReference type="AlphaFoldDB" id="L8HL11"/>
<organism evidence="2 3">
    <name type="scientific">Bos mutus</name>
    <name type="common">wild yak</name>
    <dbReference type="NCBI Taxonomy" id="72004"/>
    <lineage>
        <taxon>Eukaryota</taxon>
        <taxon>Metazoa</taxon>
        <taxon>Chordata</taxon>
        <taxon>Craniata</taxon>
        <taxon>Vertebrata</taxon>
        <taxon>Euteleostomi</taxon>
        <taxon>Mammalia</taxon>
        <taxon>Eutheria</taxon>
        <taxon>Laurasiatheria</taxon>
        <taxon>Artiodactyla</taxon>
        <taxon>Ruminantia</taxon>
        <taxon>Pecora</taxon>
        <taxon>Bovidae</taxon>
        <taxon>Bovinae</taxon>
        <taxon>Bos</taxon>
    </lineage>
</organism>
<accession>L8HL11</accession>
<proteinExistence type="predicted"/>
<dbReference type="EMBL" id="JH887262">
    <property type="protein sequence ID" value="ELR44551.1"/>
    <property type="molecule type" value="Genomic_DNA"/>
</dbReference>
<feature type="signal peptide" evidence="1">
    <location>
        <begin position="1"/>
        <end position="30"/>
    </location>
</feature>
<dbReference type="Proteomes" id="UP000011080">
    <property type="component" value="Unassembled WGS sequence"/>
</dbReference>
<protein>
    <recommendedName>
        <fullName evidence="4">Secreted protein</fullName>
    </recommendedName>
</protein>
<evidence type="ECO:0000256" key="1">
    <source>
        <dbReference type="SAM" id="SignalP"/>
    </source>
</evidence>
<gene>
    <name evidence="2" type="ORF">M91_10314</name>
</gene>
<name>L8HL11_9CETA</name>